<evidence type="ECO:0000256" key="1">
    <source>
        <dbReference type="SAM" id="MobiDB-lite"/>
    </source>
</evidence>
<feature type="region of interest" description="Disordered" evidence="1">
    <location>
        <begin position="249"/>
        <end position="281"/>
    </location>
</feature>
<evidence type="ECO:0000313" key="3">
    <source>
        <dbReference type="Proteomes" id="UP000283569"/>
    </source>
</evidence>
<dbReference type="AlphaFoldDB" id="A0A420TP04"/>
<feature type="compositionally biased region" description="Basic and acidic residues" evidence="1">
    <location>
        <begin position="1"/>
        <end position="12"/>
    </location>
</feature>
<feature type="compositionally biased region" description="Acidic residues" evidence="1">
    <location>
        <begin position="262"/>
        <end position="278"/>
    </location>
</feature>
<dbReference type="Proteomes" id="UP000283569">
    <property type="component" value="Unassembled WGS sequence"/>
</dbReference>
<feature type="region of interest" description="Disordered" evidence="1">
    <location>
        <begin position="95"/>
        <end position="118"/>
    </location>
</feature>
<dbReference type="EMBL" id="MRDB01000012">
    <property type="protein sequence ID" value="RKL43212.1"/>
    <property type="molecule type" value="Genomic_DNA"/>
</dbReference>
<feature type="compositionally biased region" description="Basic and acidic residues" evidence="1">
    <location>
        <begin position="249"/>
        <end position="261"/>
    </location>
</feature>
<feature type="region of interest" description="Disordered" evidence="1">
    <location>
        <begin position="1"/>
        <end position="29"/>
    </location>
</feature>
<name>A0A420TP04_GIBIN</name>
<evidence type="ECO:0008006" key="4">
    <source>
        <dbReference type="Google" id="ProtNLM"/>
    </source>
</evidence>
<evidence type="ECO:0000313" key="2">
    <source>
        <dbReference type="EMBL" id="RKL43212.1"/>
    </source>
</evidence>
<organism evidence="2 3">
    <name type="scientific">Gibberella intermedia</name>
    <name type="common">Bulb rot disease fungus</name>
    <name type="synonym">Fusarium proliferatum</name>
    <dbReference type="NCBI Taxonomy" id="948311"/>
    <lineage>
        <taxon>Eukaryota</taxon>
        <taxon>Fungi</taxon>
        <taxon>Dikarya</taxon>
        <taxon>Ascomycota</taxon>
        <taxon>Pezizomycotina</taxon>
        <taxon>Sordariomycetes</taxon>
        <taxon>Hypocreomycetidae</taxon>
        <taxon>Hypocreales</taxon>
        <taxon>Nectriaceae</taxon>
        <taxon>Fusarium</taxon>
        <taxon>Fusarium fujikuroi species complex</taxon>
    </lineage>
</organism>
<accession>A0A420TP04</accession>
<feature type="compositionally biased region" description="Polar residues" evidence="1">
    <location>
        <begin position="109"/>
        <end position="118"/>
    </location>
</feature>
<gene>
    <name evidence="2" type="ORF">BFJ72_g4625</name>
</gene>
<reference evidence="2 3" key="1">
    <citation type="journal article" date="2018" name="Sci. Rep.">
        <title>Characterisation of pathogen-specific regions and novel effector candidates in Fusarium oxysporum f. sp. cepae.</title>
        <authorList>
            <person name="Armitage A.D."/>
            <person name="Taylor A."/>
            <person name="Sobczyk M.K."/>
            <person name="Baxter L."/>
            <person name="Greenfield B.P."/>
            <person name="Bates H.J."/>
            <person name="Wilson F."/>
            <person name="Jackson A.C."/>
            <person name="Ott S."/>
            <person name="Harrison R.J."/>
            <person name="Clarkson J.P."/>
        </authorList>
    </citation>
    <scope>NUCLEOTIDE SEQUENCE [LARGE SCALE GENOMIC DNA]</scope>
    <source>
        <strain evidence="2 3">Fp_A8</strain>
    </source>
</reference>
<proteinExistence type="predicted"/>
<sequence length="406" mass="45259">MDRKAERREREGSASGTIDRTQAGMDDKHTSWNLRSMSIDTIPVPPSHSPMRPFMATAATEGPHIRSTPITRKISKANMGVPVHTCNQCPKTFSRAQHLSEQDSHSRIKPSSSSQSTPHLVEEDWNHIDLDFDGYTSNNASSICISSSTAPTSTAGGGTEQRAANEAFIDLLYSAADLRKLTQPAIKDGYIDWKRFAAKLRKLLKLFGQDLSAELQFPESTRIGGFFKKSSKLLSCEIINGLSREVRWDGKERPSASKEPDLVSEGDELDDSSSEDEPPVQPDMLSIQSLVASTNSFSAFTTRLFDLVNPSFESRLKRLAKSQSKELNAPGSKRVAETVSELLYSKPVKIDLTESERMSWLDKSKSALRAALSNEWDWWPFTEPQLQTPPNFATLSWICVSFYVFD</sequence>
<protein>
    <recommendedName>
        <fullName evidence="4">C2H2-type domain-containing protein</fullName>
    </recommendedName>
</protein>
<comment type="caution">
    <text evidence="2">The sequence shown here is derived from an EMBL/GenBank/DDBJ whole genome shotgun (WGS) entry which is preliminary data.</text>
</comment>